<dbReference type="Pfam" id="PF08869">
    <property type="entry name" value="XisI"/>
    <property type="match status" value="1"/>
</dbReference>
<dbReference type="EMBL" id="JACJQB010000006">
    <property type="protein sequence ID" value="MBD2187570.1"/>
    <property type="molecule type" value="Genomic_DNA"/>
</dbReference>
<gene>
    <name evidence="1" type="ORF">H6F41_05350</name>
</gene>
<accession>A0ABR7ZUY4</accession>
<reference evidence="1 2" key="1">
    <citation type="journal article" date="2020" name="ISME J.">
        <title>Comparative genomics reveals insights into cyanobacterial evolution and habitat adaptation.</title>
        <authorList>
            <person name="Chen M.Y."/>
            <person name="Teng W.K."/>
            <person name="Zhao L."/>
            <person name="Hu C.X."/>
            <person name="Zhou Y.K."/>
            <person name="Han B.P."/>
            <person name="Song L.R."/>
            <person name="Shu W.S."/>
        </authorList>
    </citation>
    <scope>NUCLEOTIDE SEQUENCE [LARGE SCALE GENOMIC DNA]</scope>
    <source>
        <strain evidence="1 2">FACHB-723</strain>
    </source>
</reference>
<keyword evidence="2" id="KW-1185">Reference proteome</keyword>
<dbReference type="Gene3D" id="3.30.310.110">
    <property type="entry name" value="XisI-like"/>
    <property type="match status" value="1"/>
</dbReference>
<dbReference type="Proteomes" id="UP000642094">
    <property type="component" value="Unassembled WGS sequence"/>
</dbReference>
<evidence type="ECO:0000313" key="2">
    <source>
        <dbReference type="Proteomes" id="UP000642094"/>
    </source>
</evidence>
<proteinExistence type="predicted"/>
<comment type="caution">
    <text evidence="1">The sequence shown here is derived from an EMBL/GenBank/DDBJ whole genome shotgun (WGS) entry which is preliminary data.</text>
</comment>
<sequence>MDTVKSYQAVIKQVISEYAKLRPSHGNIHLEPIFDDVNSRYALMQFGWDRERRVRGNLIYVSIKDGKVLIEYDGIEGGITQDLIQRGIPQNDIDLAFLPKFEAVGVK</sequence>
<dbReference type="InterPro" id="IPR035943">
    <property type="entry name" value="XisI-like_sf"/>
</dbReference>
<protein>
    <submittedName>
        <fullName evidence="1">XisI protein</fullName>
    </submittedName>
</protein>
<dbReference type="RefSeq" id="WP_190402448.1">
    <property type="nucleotide sequence ID" value="NZ_JACJQB010000006.1"/>
</dbReference>
<dbReference type="InterPro" id="IPR014968">
    <property type="entry name" value="XisI"/>
</dbReference>
<evidence type="ECO:0000313" key="1">
    <source>
        <dbReference type="EMBL" id="MBD2187570.1"/>
    </source>
</evidence>
<organism evidence="1 2">
    <name type="scientific">Pseudanabaena mucicola FACHB-723</name>
    <dbReference type="NCBI Taxonomy" id="2692860"/>
    <lineage>
        <taxon>Bacteria</taxon>
        <taxon>Bacillati</taxon>
        <taxon>Cyanobacteriota</taxon>
        <taxon>Cyanophyceae</taxon>
        <taxon>Pseudanabaenales</taxon>
        <taxon>Pseudanabaenaceae</taxon>
        <taxon>Pseudanabaena</taxon>
    </lineage>
</organism>
<name>A0ABR7ZUY4_9CYAN</name>
<dbReference type="SUPFAM" id="SSF143847">
    <property type="entry name" value="XisI-like"/>
    <property type="match status" value="1"/>
</dbReference>
<dbReference type="CDD" id="cd16382">
    <property type="entry name" value="XisI-like"/>
    <property type="match status" value="1"/>
</dbReference>